<protein>
    <recommendedName>
        <fullName evidence="4">Interleukin 4/13A</fullName>
    </recommendedName>
</protein>
<dbReference type="GeneTree" id="ENSGT00940000176998"/>
<evidence type="ECO:0008006" key="4">
    <source>
        <dbReference type="Google" id="ProtNLM"/>
    </source>
</evidence>
<reference evidence="2" key="1">
    <citation type="submission" date="2021-04" db="EMBL/GenBank/DDBJ databases">
        <authorList>
            <consortium name="Wellcome Sanger Institute Data Sharing"/>
        </authorList>
    </citation>
    <scope>NUCLEOTIDE SEQUENCE [LARGE SCALE GENOMIC DNA]</scope>
</reference>
<evidence type="ECO:0000313" key="3">
    <source>
        <dbReference type="Proteomes" id="UP000472265"/>
    </source>
</evidence>
<reference evidence="2" key="2">
    <citation type="submission" date="2025-08" db="UniProtKB">
        <authorList>
            <consortium name="Ensembl"/>
        </authorList>
    </citation>
    <scope>IDENTIFICATION</scope>
</reference>
<sequence length="138" mass="15696">MKMLLLVSAVALLVSAAHIQASEGNRIKLNAIYDQADKCKKSLTEDIFVESVSNLTQGRDRCGDKFFCKVQQILLNKQEDFCGNKMVLVRTMREFNRNVQCENKLQGVTSNVEVQLSKLLTHVITCIRHRNFYGTSKK</sequence>
<dbReference type="Proteomes" id="UP000472265">
    <property type="component" value="Chromosome 13"/>
</dbReference>
<evidence type="ECO:0000313" key="2">
    <source>
        <dbReference type="Ensembl" id="ENSSAUP00010018797.1"/>
    </source>
</evidence>
<accession>A0A671UWI6</accession>
<dbReference type="InParanoid" id="A0A671UWI6"/>
<dbReference type="OMA" id="RNVQCEN"/>
<organism evidence="2 3">
    <name type="scientific">Sparus aurata</name>
    <name type="common">Gilthead sea bream</name>
    <dbReference type="NCBI Taxonomy" id="8175"/>
    <lineage>
        <taxon>Eukaryota</taxon>
        <taxon>Metazoa</taxon>
        <taxon>Chordata</taxon>
        <taxon>Craniata</taxon>
        <taxon>Vertebrata</taxon>
        <taxon>Euteleostomi</taxon>
        <taxon>Actinopterygii</taxon>
        <taxon>Neopterygii</taxon>
        <taxon>Teleostei</taxon>
        <taxon>Neoteleostei</taxon>
        <taxon>Acanthomorphata</taxon>
        <taxon>Eupercaria</taxon>
        <taxon>Spariformes</taxon>
        <taxon>Sparidae</taxon>
        <taxon>Sparus</taxon>
    </lineage>
</organism>
<keyword evidence="1" id="KW-0732">Signal</keyword>
<feature type="chain" id="PRO_5025625032" description="Interleukin 4/13A" evidence="1">
    <location>
        <begin position="25"/>
        <end position="138"/>
    </location>
</feature>
<dbReference type="AlphaFoldDB" id="A0A671UWI6"/>
<evidence type="ECO:0000256" key="1">
    <source>
        <dbReference type="SAM" id="SignalP"/>
    </source>
</evidence>
<reference evidence="2" key="3">
    <citation type="submission" date="2025-09" db="UniProtKB">
        <authorList>
            <consortium name="Ensembl"/>
        </authorList>
    </citation>
    <scope>IDENTIFICATION</scope>
</reference>
<feature type="signal peptide" evidence="1">
    <location>
        <begin position="1"/>
        <end position="24"/>
    </location>
</feature>
<proteinExistence type="predicted"/>
<dbReference type="Ensembl" id="ENSSAUT00010019844.1">
    <property type="protein sequence ID" value="ENSSAUP00010018797.1"/>
    <property type="gene ID" value="ENSSAUG00010008477.1"/>
</dbReference>
<keyword evidence="3" id="KW-1185">Reference proteome</keyword>
<name>A0A671UWI6_SPAAU</name>